<dbReference type="EMBL" id="KB445639">
    <property type="protein sequence ID" value="EMD67236.1"/>
    <property type="molecule type" value="Genomic_DNA"/>
</dbReference>
<dbReference type="SMART" id="SM00248">
    <property type="entry name" value="ANK"/>
    <property type="match status" value="3"/>
</dbReference>
<dbReference type="AlphaFoldDB" id="M2TDB9"/>
<evidence type="ECO:0000313" key="5">
    <source>
        <dbReference type="Proteomes" id="UP000016934"/>
    </source>
</evidence>
<dbReference type="RefSeq" id="XP_007696943.1">
    <property type="nucleotide sequence ID" value="XM_007698753.1"/>
</dbReference>
<dbReference type="Gene3D" id="1.25.40.20">
    <property type="entry name" value="Ankyrin repeat-containing domain"/>
    <property type="match status" value="2"/>
</dbReference>
<organism evidence="4 5">
    <name type="scientific">Cochliobolus sativus (strain ND90Pr / ATCC 201652)</name>
    <name type="common">Common root rot and spot blotch fungus</name>
    <name type="synonym">Bipolaris sorokiniana</name>
    <dbReference type="NCBI Taxonomy" id="665912"/>
    <lineage>
        <taxon>Eukaryota</taxon>
        <taxon>Fungi</taxon>
        <taxon>Dikarya</taxon>
        <taxon>Ascomycota</taxon>
        <taxon>Pezizomycotina</taxon>
        <taxon>Dothideomycetes</taxon>
        <taxon>Pleosporomycetidae</taxon>
        <taxon>Pleosporales</taxon>
        <taxon>Pleosporineae</taxon>
        <taxon>Pleosporaceae</taxon>
        <taxon>Bipolaris</taxon>
    </lineage>
</organism>
<feature type="repeat" description="ANK" evidence="3">
    <location>
        <begin position="1"/>
        <end position="21"/>
    </location>
</feature>
<evidence type="ECO:0000256" key="1">
    <source>
        <dbReference type="ARBA" id="ARBA00022737"/>
    </source>
</evidence>
<dbReference type="SUPFAM" id="SSF48403">
    <property type="entry name" value="Ankyrin repeat"/>
    <property type="match status" value="1"/>
</dbReference>
<gene>
    <name evidence="4" type="ORF">COCSADRAFT_83272</name>
</gene>
<dbReference type="Proteomes" id="UP000016934">
    <property type="component" value="Unassembled WGS sequence"/>
</dbReference>
<dbReference type="GeneID" id="19140946"/>
<evidence type="ECO:0000313" key="4">
    <source>
        <dbReference type="EMBL" id="EMD67236.1"/>
    </source>
</evidence>
<dbReference type="PROSITE" id="PS50088">
    <property type="entry name" value="ANK_REPEAT"/>
    <property type="match status" value="2"/>
</dbReference>
<evidence type="ECO:0000256" key="2">
    <source>
        <dbReference type="ARBA" id="ARBA00023043"/>
    </source>
</evidence>
<dbReference type="InterPro" id="IPR050889">
    <property type="entry name" value="Dendritic_Spine_Reg/Scaffold"/>
</dbReference>
<dbReference type="InterPro" id="IPR002110">
    <property type="entry name" value="Ankyrin_rpt"/>
</dbReference>
<protein>
    <submittedName>
        <fullName evidence="4">Uncharacterized protein</fullName>
    </submittedName>
</protein>
<proteinExistence type="predicted"/>
<dbReference type="Pfam" id="PF12796">
    <property type="entry name" value="Ank_2"/>
    <property type="match status" value="1"/>
</dbReference>
<sequence>GYIDLVEMILHLGADSDARDQLGRTALIWAAGSGWRDTVEVLLDIGKADVNAGDYRGCTALMYAAEFGRRDTVEVLLDTGIANINHGDNQERTVLIDAVTGEDEEIVKLLLSTGKVEIYVEGQCWTALEQAKCYGLTTIANLLESYSASSQ</sequence>
<accession>M2TDB9</accession>
<dbReference type="OrthoDB" id="3694549at2759"/>
<evidence type="ECO:0000256" key="3">
    <source>
        <dbReference type="PROSITE-ProRule" id="PRU00023"/>
    </source>
</evidence>
<reference evidence="5" key="2">
    <citation type="journal article" date="2013" name="PLoS Genet.">
        <title>Comparative genome structure, secondary metabolite, and effector coding capacity across Cochliobolus pathogens.</title>
        <authorList>
            <person name="Condon B.J."/>
            <person name="Leng Y."/>
            <person name="Wu D."/>
            <person name="Bushley K.E."/>
            <person name="Ohm R.A."/>
            <person name="Otillar R."/>
            <person name="Martin J."/>
            <person name="Schackwitz W."/>
            <person name="Grimwood J."/>
            <person name="MohdZainudin N."/>
            <person name="Xue C."/>
            <person name="Wang R."/>
            <person name="Manning V.A."/>
            <person name="Dhillon B."/>
            <person name="Tu Z.J."/>
            <person name="Steffenson B.J."/>
            <person name="Salamov A."/>
            <person name="Sun H."/>
            <person name="Lowry S."/>
            <person name="LaButti K."/>
            <person name="Han J."/>
            <person name="Copeland A."/>
            <person name="Lindquist E."/>
            <person name="Barry K."/>
            <person name="Schmutz J."/>
            <person name="Baker S.E."/>
            <person name="Ciuffetti L.M."/>
            <person name="Grigoriev I.V."/>
            <person name="Zhong S."/>
            <person name="Turgeon B.G."/>
        </authorList>
    </citation>
    <scope>NUCLEOTIDE SEQUENCE [LARGE SCALE GENOMIC DNA]</scope>
    <source>
        <strain evidence="5">ND90Pr / ATCC 201652</strain>
    </source>
</reference>
<dbReference type="HOGENOM" id="CLU_000134_18_1_1"/>
<dbReference type="OMA" id="VINEHED"/>
<keyword evidence="2 3" id="KW-0040">ANK repeat</keyword>
<feature type="non-terminal residue" evidence="4">
    <location>
        <position position="1"/>
    </location>
</feature>
<dbReference type="InterPro" id="IPR036770">
    <property type="entry name" value="Ankyrin_rpt-contain_sf"/>
</dbReference>
<name>M2TDB9_COCSN</name>
<dbReference type="PROSITE" id="PS50297">
    <property type="entry name" value="ANK_REP_REGION"/>
    <property type="match status" value="1"/>
</dbReference>
<dbReference type="STRING" id="665912.M2TDB9"/>
<keyword evidence="5" id="KW-1185">Reference proteome</keyword>
<feature type="repeat" description="ANK" evidence="3">
    <location>
        <begin position="56"/>
        <end position="80"/>
    </location>
</feature>
<dbReference type="PANTHER" id="PTHR24166">
    <property type="entry name" value="ROLLING PEBBLES, ISOFORM B"/>
    <property type="match status" value="1"/>
</dbReference>
<dbReference type="PANTHER" id="PTHR24166:SF48">
    <property type="entry name" value="PROTEIN VAPYRIN"/>
    <property type="match status" value="1"/>
</dbReference>
<dbReference type="eggNOG" id="KOG0502">
    <property type="taxonomic scope" value="Eukaryota"/>
</dbReference>
<dbReference type="KEGG" id="bsc:COCSADRAFT_83272"/>
<reference evidence="4 5" key="1">
    <citation type="journal article" date="2012" name="PLoS Pathog.">
        <title>Diverse lifestyles and strategies of plant pathogenesis encoded in the genomes of eighteen Dothideomycetes fungi.</title>
        <authorList>
            <person name="Ohm R.A."/>
            <person name="Feau N."/>
            <person name="Henrissat B."/>
            <person name="Schoch C.L."/>
            <person name="Horwitz B.A."/>
            <person name="Barry K.W."/>
            <person name="Condon B.J."/>
            <person name="Copeland A.C."/>
            <person name="Dhillon B."/>
            <person name="Glaser F."/>
            <person name="Hesse C.N."/>
            <person name="Kosti I."/>
            <person name="LaButti K."/>
            <person name="Lindquist E.A."/>
            <person name="Lucas S."/>
            <person name="Salamov A.A."/>
            <person name="Bradshaw R.E."/>
            <person name="Ciuffetti L."/>
            <person name="Hamelin R.C."/>
            <person name="Kema G.H.J."/>
            <person name="Lawrence C."/>
            <person name="Scott J.A."/>
            <person name="Spatafora J.W."/>
            <person name="Turgeon B.G."/>
            <person name="de Wit P.J.G.M."/>
            <person name="Zhong S."/>
            <person name="Goodwin S.B."/>
            <person name="Grigoriev I.V."/>
        </authorList>
    </citation>
    <scope>NUCLEOTIDE SEQUENCE [LARGE SCALE GENOMIC DNA]</scope>
    <source>
        <strain evidence="5">ND90Pr / ATCC 201652</strain>
    </source>
</reference>
<keyword evidence="1" id="KW-0677">Repeat</keyword>